<protein>
    <submittedName>
        <fullName evidence="2">HD superfamily phosphohydrolase</fullName>
    </submittedName>
</protein>
<dbReference type="Proteomes" id="UP000185744">
    <property type="component" value="Unassembled WGS sequence"/>
</dbReference>
<evidence type="ECO:0000259" key="1">
    <source>
        <dbReference type="PROSITE" id="PS51831"/>
    </source>
</evidence>
<dbReference type="CDD" id="cd00077">
    <property type="entry name" value="HDc"/>
    <property type="match status" value="1"/>
</dbReference>
<dbReference type="GO" id="GO:0006203">
    <property type="term" value="P:dGTP catabolic process"/>
    <property type="evidence" value="ECO:0007669"/>
    <property type="project" value="TreeGrafter"/>
</dbReference>
<dbReference type="STRING" id="1903181.BTN85_1663"/>
<dbReference type="InterPro" id="IPR045509">
    <property type="entry name" value="HD_assoc_2"/>
</dbReference>
<dbReference type="InParanoid" id="A0A1Q6DXR1"/>
<dbReference type="FunCoup" id="A0A1Q6DXR1">
    <property type="interactions" value="89"/>
</dbReference>
<proteinExistence type="predicted"/>
<dbReference type="SUPFAM" id="SSF109604">
    <property type="entry name" value="HD-domain/PDEase-like"/>
    <property type="match status" value="1"/>
</dbReference>
<dbReference type="PANTHER" id="PTHR11373">
    <property type="entry name" value="DEOXYNUCLEOSIDE TRIPHOSPHATE TRIPHOSPHOHYDROLASE"/>
    <property type="match status" value="1"/>
</dbReference>
<reference evidence="2" key="1">
    <citation type="submission" date="2016-12" db="EMBL/GenBank/DDBJ databases">
        <title>Discovery of methanogenic haloarchaea.</title>
        <authorList>
            <person name="Sorokin D.Y."/>
            <person name="Makarova K.S."/>
            <person name="Abbas B."/>
            <person name="Ferrer M."/>
            <person name="Golyshin P.N."/>
        </authorList>
    </citation>
    <scope>NUCLEOTIDE SEQUENCE [LARGE SCALE GENOMIC DNA]</scope>
    <source>
        <strain evidence="2">HMET1</strain>
    </source>
</reference>
<dbReference type="InterPro" id="IPR003607">
    <property type="entry name" value="HD/PDEase_dom"/>
</dbReference>
<evidence type="ECO:0000313" key="3">
    <source>
        <dbReference type="Proteomes" id="UP000185744"/>
    </source>
</evidence>
<dbReference type="Pfam" id="PF19276">
    <property type="entry name" value="HD_assoc_2"/>
    <property type="match status" value="1"/>
</dbReference>
<comment type="caution">
    <text evidence="2">The sequence shown here is derived from an EMBL/GenBank/DDBJ whole genome shotgun (WGS) entry which is preliminary data.</text>
</comment>
<dbReference type="Pfam" id="PF01966">
    <property type="entry name" value="HD"/>
    <property type="match status" value="1"/>
</dbReference>
<dbReference type="InterPro" id="IPR050135">
    <property type="entry name" value="dGTPase-like"/>
</dbReference>
<feature type="domain" description="HD" evidence="1">
    <location>
        <begin position="51"/>
        <end position="162"/>
    </location>
</feature>
<dbReference type="InterPro" id="IPR006674">
    <property type="entry name" value="HD_domain"/>
</dbReference>
<dbReference type="PANTHER" id="PTHR11373:SF4">
    <property type="entry name" value="DEOXYNUCLEOSIDE TRIPHOSPHATE TRIPHOSPHOHYDROLASE SAMHD1"/>
    <property type="match status" value="1"/>
</dbReference>
<accession>A0A1Q6DXR1</accession>
<dbReference type="GO" id="GO:0008832">
    <property type="term" value="F:dGTPase activity"/>
    <property type="evidence" value="ECO:0007669"/>
    <property type="project" value="TreeGrafter"/>
</dbReference>
<keyword evidence="3" id="KW-1185">Reference proteome</keyword>
<name>A0A1Q6DXR1_METT1</name>
<dbReference type="EMBL" id="MSDW01000001">
    <property type="protein sequence ID" value="OKY79156.1"/>
    <property type="molecule type" value="Genomic_DNA"/>
</dbReference>
<gene>
    <name evidence="2" type="ORF">BTN85_1663</name>
</gene>
<sequence length="392" mass="44673">MSKIIKDPIHDYIKLNDLGLKLVDTHQLQRLRRVRQLGFSYLVYPGANHTRFEHSLGVYHLATEVCENLGLSQKVKKELQAAALLHDIGHGPFSHTSEEIISNAGGKTHEDFALDKIKDSNLNNILKEEDIDVSSVLKLIKGEKKFGKIISGELDVDRMDYLVRDAHYTGVAYGTIDYGRLINEIKIIDGEPILEEGGLQAAESLLVSRFLMEPTVYFHHTSRIAETMASAAIEKSLEKGLFTTRDFRRMFDHQVLLKMRTQEGFIGNIAERLLDRKLYKVAFKRNISSLDQDFIDKLARDQEMRNNLEKEISNEVGVEKEDRVLIDVPPNPRIDELKTNILIDGAVKRLDEVSNIVSILNDSRRDYWEIGVYSPKYKLGKAKDIVEKKLGS</sequence>
<organism evidence="2 3">
    <name type="scientific">Methanohalarchaeum thermophilum</name>
    <dbReference type="NCBI Taxonomy" id="1903181"/>
    <lineage>
        <taxon>Archaea</taxon>
        <taxon>Methanobacteriati</taxon>
        <taxon>Methanobacteriota</taxon>
        <taxon>Methanonatronarchaeia</taxon>
        <taxon>Methanonatronarchaeales</taxon>
        <taxon>Methanonatronarchaeaceae</taxon>
        <taxon>Candidatus Methanohalarchaeum</taxon>
    </lineage>
</organism>
<dbReference type="SMART" id="SM00471">
    <property type="entry name" value="HDc"/>
    <property type="match status" value="1"/>
</dbReference>
<evidence type="ECO:0000313" key="2">
    <source>
        <dbReference type="EMBL" id="OKY79156.1"/>
    </source>
</evidence>
<dbReference type="Gene3D" id="1.10.3210.10">
    <property type="entry name" value="Hypothetical protein af1432"/>
    <property type="match status" value="1"/>
</dbReference>
<dbReference type="FunFam" id="1.10.3210.10:FF:000037">
    <property type="entry name" value="Metal-dependent phosphohydrolase, HD superfamily"/>
    <property type="match status" value="1"/>
</dbReference>
<dbReference type="AlphaFoldDB" id="A0A1Q6DXR1"/>
<dbReference type="PROSITE" id="PS51831">
    <property type="entry name" value="HD"/>
    <property type="match status" value="1"/>
</dbReference>